<accession>A0AAJ7E3R0</accession>
<dbReference type="SUPFAM" id="SSF50978">
    <property type="entry name" value="WD40 repeat-like"/>
    <property type="match status" value="1"/>
</dbReference>
<dbReference type="AlphaFoldDB" id="A0AAJ7E3R0"/>
<dbReference type="InterPro" id="IPR036322">
    <property type="entry name" value="WD40_repeat_dom_sf"/>
</dbReference>
<dbReference type="KEGG" id="pxu:106113346"/>
<organism evidence="1">
    <name type="scientific">Papilio xuthus</name>
    <name type="common">Asian swallowtail butterfly</name>
    <dbReference type="NCBI Taxonomy" id="66420"/>
    <lineage>
        <taxon>Eukaryota</taxon>
        <taxon>Metazoa</taxon>
        <taxon>Ecdysozoa</taxon>
        <taxon>Arthropoda</taxon>
        <taxon>Hexapoda</taxon>
        <taxon>Insecta</taxon>
        <taxon>Pterygota</taxon>
        <taxon>Neoptera</taxon>
        <taxon>Endopterygota</taxon>
        <taxon>Lepidoptera</taxon>
        <taxon>Glossata</taxon>
        <taxon>Ditrysia</taxon>
        <taxon>Papilionoidea</taxon>
        <taxon>Papilionidae</taxon>
        <taxon>Papilioninae</taxon>
        <taxon>Papilio</taxon>
    </lineage>
</organism>
<gene>
    <name evidence="1" type="primary">LOC106113346</name>
</gene>
<protein>
    <submittedName>
        <fullName evidence="1">Uncharacterized protein LOC106113346</fullName>
    </submittedName>
</protein>
<dbReference type="Gene3D" id="2.130.10.10">
    <property type="entry name" value="YVTN repeat-like/Quinoprotein amine dehydrogenase"/>
    <property type="match status" value="1"/>
</dbReference>
<dbReference type="GeneID" id="106113346"/>
<reference evidence="1" key="1">
    <citation type="submission" date="2025-08" db="UniProtKB">
        <authorList>
            <consortium name="RefSeq"/>
        </authorList>
    </citation>
    <scope>IDENTIFICATION</scope>
</reference>
<proteinExistence type="predicted"/>
<sequence length="178" mass="20219">MFNSVLFSLVFCYDFIRFKKKISPEKLSASSSDASISSRDRLCPNGDTRGRLCKASSLVSCFWVHDVGLITLETNAIVKLWDRNLQVQNILNGRQTDVYINCAAFQKNVLPICDDYHRFQTYELKTGDKIELQPIQVYKLNNRIMCCDLTADGSLLAMGLDSGNVIVCTMHLILYYIN</sequence>
<dbReference type="RefSeq" id="XP_013161524.1">
    <property type="nucleotide sequence ID" value="XM_013306070.1"/>
</dbReference>
<dbReference type="InterPro" id="IPR015943">
    <property type="entry name" value="WD40/YVTN_repeat-like_dom_sf"/>
</dbReference>
<evidence type="ECO:0000313" key="1">
    <source>
        <dbReference type="RefSeq" id="XP_013161524.1"/>
    </source>
</evidence>
<name>A0AAJ7E3R0_PAPXU</name>
<dbReference type="Proteomes" id="UP000694872">
    <property type="component" value="Unplaced"/>
</dbReference>